<evidence type="ECO:0000313" key="2">
    <source>
        <dbReference type="Proteomes" id="UP000315017"/>
    </source>
</evidence>
<protein>
    <submittedName>
        <fullName evidence="1">Uncharacterized protein</fullName>
    </submittedName>
</protein>
<gene>
    <name evidence="1" type="ORF">ETAA8_44490</name>
</gene>
<evidence type="ECO:0000313" key="1">
    <source>
        <dbReference type="EMBL" id="QDU29340.1"/>
    </source>
</evidence>
<accession>A0A517YGI5</accession>
<dbReference type="EMBL" id="CP036274">
    <property type="protein sequence ID" value="QDU29340.1"/>
    <property type="molecule type" value="Genomic_DNA"/>
</dbReference>
<reference evidence="1 2" key="1">
    <citation type="submission" date="2019-02" db="EMBL/GenBank/DDBJ databases">
        <title>Deep-cultivation of Planctomycetes and their phenomic and genomic characterization uncovers novel biology.</title>
        <authorList>
            <person name="Wiegand S."/>
            <person name="Jogler M."/>
            <person name="Boedeker C."/>
            <person name="Pinto D."/>
            <person name="Vollmers J."/>
            <person name="Rivas-Marin E."/>
            <person name="Kohn T."/>
            <person name="Peeters S.H."/>
            <person name="Heuer A."/>
            <person name="Rast P."/>
            <person name="Oberbeckmann S."/>
            <person name="Bunk B."/>
            <person name="Jeske O."/>
            <person name="Meyerdierks A."/>
            <person name="Storesund J.E."/>
            <person name="Kallscheuer N."/>
            <person name="Luecker S."/>
            <person name="Lage O.M."/>
            <person name="Pohl T."/>
            <person name="Merkel B.J."/>
            <person name="Hornburger P."/>
            <person name="Mueller R.-W."/>
            <person name="Bruemmer F."/>
            <person name="Labrenz M."/>
            <person name="Spormann A.M."/>
            <person name="Op den Camp H."/>
            <person name="Overmann J."/>
            <person name="Amann R."/>
            <person name="Jetten M.S.M."/>
            <person name="Mascher T."/>
            <person name="Medema M.H."/>
            <person name="Devos D.P."/>
            <person name="Kaster A.-K."/>
            <person name="Ovreas L."/>
            <person name="Rohde M."/>
            <person name="Galperin M.Y."/>
            <person name="Jogler C."/>
        </authorList>
    </citation>
    <scope>NUCLEOTIDE SEQUENCE [LARGE SCALE GENOMIC DNA]</scope>
    <source>
        <strain evidence="1 2">ETA_A8</strain>
    </source>
</reference>
<proteinExistence type="predicted"/>
<dbReference type="AlphaFoldDB" id="A0A517YGI5"/>
<keyword evidence="2" id="KW-1185">Reference proteome</keyword>
<sequence>MLGAMTMDAFLCIQNCCDDSEAVFAVADAFHNLPAISFSSHFRWSYVLMMLENLEQVQPTIGGHYLAEFDKVIGSCSTSQKAPSHP</sequence>
<dbReference type="KEGG" id="aagg:ETAA8_44490"/>
<dbReference type="Proteomes" id="UP000315017">
    <property type="component" value="Chromosome"/>
</dbReference>
<organism evidence="1 2">
    <name type="scientific">Anatilimnocola aggregata</name>
    <dbReference type="NCBI Taxonomy" id="2528021"/>
    <lineage>
        <taxon>Bacteria</taxon>
        <taxon>Pseudomonadati</taxon>
        <taxon>Planctomycetota</taxon>
        <taxon>Planctomycetia</taxon>
        <taxon>Pirellulales</taxon>
        <taxon>Pirellulaceae</taxon>
        <taxon>Anatilimnocola</taxon>
    </lineage>
</organism>
<name>A0A517YGI5_9BACT</name>